<dbReference type="CDD" id="cd07187">
    <property type="entry name" value="YvcK_like"/>
    <property type="match status" value="1"/>
</dbReference>
<evidence type="ECO:0000313" key="3">
    <source>
        <dbReference type="EMBL" id="GGK02440.1"/>
    </source>
</evidence>
<dbReference type="InterPro" id="IPR002882">
    <property type="entry name" value="CofD"/>
</dbReference>
<name>A0A8J3B840_9BACI</name>
<dbReference type="PANTHER" id="PTHR30135">
    <property type="entry name" value="UNCHARACTERIZED PROTEIN YVCK-RELATED"/>
    <property type="match status" value="1"/>
</dbReference>
<dbReference type="GO" id="GO:0005737">
    <property type="term" value="C:cytoplasm"/>
    <property type="evidence" value="ECO:0007669"/>
    <property type="project" value="UniProtKB-SubCell"/>
</dbReference>
<keyword evidence="1 2" id="KW-0963">Cytoplasm</keyword>
<dbReference type="NCBIfam" id="TIGR01826">
    <property type="entry name" value="CofD_related"/>
    <property type="match status" value="1"/>
</dbReference>
<comment type="function">
    <text evidence="2">Required for morphogenesis under gluconeogenic growth conditions.</text>
</comment>
<dbReference type="Gene3D" id="3.40.50.10680">
    <property type="entry name" value="CofD-like domains"/>
    <property type="match status" value="1"/>
</dbReference>
<dbReference type="PANTHER" id="PTHR30135:SF3">
    <property type="entry name" value="GLUCONEOGENESIS FACTOR-RELATED"/>
    <property type="match status" value="1"/>
</dbReference>
<proteinExistence type="inferred from homology"/>
<comment type="subcellular location">
    <subcellularLocation>
        <location evidence="2">Cytoplasm</location>
    </subcellularLocation>
</comment>
<dbReference type="HAMAP" id="MF_00973">
    <property type="entry name" value="Gluconeogen_factor"/>
    <property type="match status" value="1"/>
</dbReference>
<gene>
    <name evidence="3" type="primary">mgfK</name>
    <name evidence="3" type="ORF">GCM10007043_15660</name>
</gene>
<dbReference type="InterPro" id="IPR038136">
    <property type="entry name" value="CofD-like_dom_sf"/>
</dbReference>
<dbReference type="Proteomes" id="UP000637720">
    <property type="component" value="Unassembled WGS sequence"/>
</dbReference>
<dbReference type="Pfam" id="PF01933">
    <property type="entry name" value="CofD"/>
    <property type="match status" value="1"/>
</dbReference>
<organism evidence="3 4">
    <name type="scientific">Calditerricola satsumensis</name>
    <dbReference type="NCBI Taxonomy" id="373054"/>
    <lineage>
        <taxon>Bacteria</taxon>
        <taxon>Bacillati</taxon>
        <taxon>Bacillota</taxon>
        <taxon>Bacilli</taxon>
        <taxon>Bacillales</taxon>
        <taxon>Bacillaceae</taxon>
        <taxon>Calditerricola</taxon>
    </lineage>
</organism>
<accession>A0A8J3B840</accession>
<comment type="caution">
    <text evidence="3">The sequence shown here is derived from an EMBL/GenBank/DDBJ whole genome shotgun (WGS) entry which is preliminary data.</text>
</comment>
<protein>
    <recommendedName>
        <fullName evidence="2">Gluconeogenesis factor</fullName>
    </recommendedName>
</protein>
<evidence type="ECO:0000313" key="4">
    <source>
        <dbReference type="Proteomes" id="UP000637720"/>
    </source>
</evidence>
<dbReference type="GO" id="GO:0043743">
    <property type="term" value="F:LPPG:FO 2-phospho-L-lactate transferase activity"/>
    <property type="evidence" value="ECO:0007669"/>
    <property type="project" value="InterPro"/>
</dbReference>
<dbReference type="RefSeq" id="WP_054670393.1">
    <property type="nucleotide sequence ID" value="NZ_BMOF01000031.1"/>
</dbReference>
<evidence type="ECO:0000256" key="1">
    <source>
        <dbReference type="ARBA" id="ARBA00022490"/>
    </source>
</evidence>
<evidence type="ECO:0000256" key="2">
    <source>
        <dbReference type="HAMAP-Rule" id="MF_00973"/>
    </source>
</evidence>
<reference evidence="3" key="1">
    <citation type="journal article" date="2014" name="Int. J. Syst. Evol. Microbiol.">
        <title>Complete genome sequence of Corynebacterium casei LMG S-19264T (=DSM 44701T), isolated from a smear-ripened cheese.</title>
        <authorList>
            <consortium name="US DOE Joint Genome Institute (JGI-PGF)"/>
            <person name="Walter F."/>
            <person name="Albersmeier A."/>
            <person name="Kalinowski J."/>
            <person name="Ruckert C."/>
        </authorList>
    </citation>
    <scope>NUCLEOTIDE SEQUENCE</scope>
    <source>
        <strain evidence="3">JCM 14719</strain>
    </source>
</reference>
<dbReference type="EMBL" id="BMOF01000031">
    <property type="protein sequence ID" value="GGK02440.1"/>
    <property type="molecule type" value="Genomic_DNA"/>
</dbReference>
<keyword evidence="4" id="KW-1185">Reference proteome</keyword>
<dbReference type="AlphaFoldDB" id="A0A8J3B840"/>
<sequence length="331" mass="35765">MIPHGGIAPRDNPRVVVIGGGTGLSVLLRGLKERPVHISAIVTVADDGGSSGVLRDELNMPPPGDVRNVLLALADTEPLLERLLQYRFTNGTGLAGHTVGNLLIAAMKEIEGDFVRAVKKLSRVLAVRGDVLPAANQAIVLKAEMEDGTVVTGESKIPLAGKRIRRVWLDPPDVAALPEAVAALEQADAIVLGPGSLYTSLLPNLLVPGIVDAIRRSPAVKLYICNVMTQPGETDGYSAADHVQALVDHVGDRLFDYVIVHSGRIPSEVAQRYAQEGKKPVRCDRRRLEAMGYRVIVDELAVYRTYLRHNAARLSDHILRIASQHRRGQDG</sequence>
<dbReference type="SUPFAM" id="SSF142338">
    <property type="entry name" value="CofD-like"/>
    <property type="match status" value="1"/>
</dbReference>
<dbReference type="GO" id="GO:0008360">
    <property type="term" value="P:regulation of cell shape"/>
    <property type="evidence" value="ECO:0007669"/>
    <property type="project" value="UniProtKB-UniRule"/>
</dbReference>
<comment type="similarity">
    <text evidence="2">Belongs to the gluconeogenesis factor family.</text>
</comment>
<dbReference type="InterPro" id="IPR010119">
    <property type="entry name" value="Gluconeogen_factor"/>
</dbReference>
<reference evidence="3" key="2">
    <citation type="submission" date="2020-09" db="EMBL/GenBank/DDBJ databases">
        <authorList>
            <person name="Sun Q."/>
            <person name="Ohkuma M."/>
        </authorList>
    </citation>
    <scope>NUCLEOTIDE SEQUENCE</scope>
    <source>
        <strain evidence="3">JCM 14719</strain>
    </source>
</reference>